<dbReference type="CDD" id="cd00303">
    <property type="entry name" value="retropepsin_like"/>
    <property type="match status" value="1"/>
</dbReference>
<dbReference type="EC" id="2.7.7.49" evidence="1"/>
<dbReference type="InterPro" id="IPR001584">
    <property type="entry name" value="Integrase_cat-core"/>
</dbReference>
<feature type="non-terminal residue" evidence="13">
    <location>
        <position position="991"/>
    </location>
</feature>
<dbReference type="Gene3D" id="3.30.70.270">
    <property type="match status" value="1"/>
</dbReference>
<evidence type="ECO:0000256" key="3">
    <source>
        <dbReference type="ARBA" id="ARBA00022695"/>
    </source>
</evidence>
<feature type="domain" description="CCHC-type" evidence="10">
    <location>
        <begin position="217"/>
        <end position="233"/>
    </location>
</feature>
<evidence type="ECO:0000313" key="13">
    <source>
        <dbReference type="RefSeq" id="XP_031392623.1"/>
    </source>
</evidence>
<evidence type="ECO:0000256" key="9">
    <source>
        <dbReference type="SAM" id="MobiDB-lite"/>
    </source>
</evidence>
<evidence type="ECO:0000256" key="7">
    <source>
        <dbReference type="ARBA" id="ARBA00022918"/>
    </source>
</evidence>
<keyword evidence="4" id="KW-0540">Nuclease</keyword>
<dbReference type="InterPro" id="IPR021109">
    <property type="entry name" value="Peptidase_aspartic_dom_sf"/>
</dbReference>
<evidence type="ECO:0000256" key="2">
    <source>
        <dbReference type="ARBA" id="ARBA00022679"/>
    </source>
</evidence>
<feature type="domain" description="Integrase catalytic" evidence="11">
    <location>
        <begin position="780"/>
        <end position="940"/>
    </location>
</feature>
<dbReference type="SUPFAM" id="SSF57756">
    <property type="entry name" value="Retrovirus zinc finger-like domains"/>
    <property type="match status" value="1"/>
</dbReference>
<dbReference type="Pfam" id="PF00098">
    <property type="entry name" value="zf-CCHC"/>
    <property type="match status" value="1"/>
</dbReference>
<keyword evidence="2" id="KW-0808">Transferase</keyword>
<dbReference type="PROSITE" id="PS50158">
    <property type="entry name" value="ZF_CCHC"/>
    <property type="match status" value="1"/>
</dbReference>
<dbReference type="GO" id="GO:0003964">
    <property type="term" value="F:RNA-directed DNA polymerase activity"/>
    <property type="evidence" value="ECO:0007669"/>
    <property type="project" value="UniProtKB-KW"/>
</dbReference>
<dbReference type="FunFam" id="1.10.340.70:FF:000001">
    <property type="entry name" value="Retrovirus-related Pol polyprotein from transposon gypsy-like Protein"/>
    <property type="match status" value="1"/>
</dbReference>
<keyword evidence="6" id="KW-0378">Hydrolase</keyword>
<dbReference type="GO" id="GO:0016787">
    <property type="term" value="F:hydrolase activity"/>
    <property type="evidence" value="ECO:0007669"/>
    <property type="project" value="UniProtKB-KW"/>
</dbReference>
<evidence type="ECO:0000256" key="5">
    <source>
        <dbReference type="ARBA" id="ARBA00022759"/>
    </source>
</evidence>
<dbReference type="InterPro" id="IPR041588">
    <property type="entry name" value="Integrase_H2C2"/>
</dbReference>
<keyword evidence="7" id="KW-0695">RNA-directed DNA polymerase</keyword>
<dbReference type="InterPro" id="IPR043502">
    <property type="entry name" value="DNA/RNA_pol_sf"/>
</dbReference>
<evidence type="ECO:0000259" key="10">
    <source>
        <dbReference type="PROSITE" id="PS50158"/>
    </source>
</evidence>
<dbReference type="Pfam" id="PF17917">
    <property type="entry name" value="RT_RNaseH"/>
    <property type="match status" value="1"/>
</dbReference>
<dbReference type="InterPro" id="IPR056924">
    <property type="entry name" value="SH3_Tf2-1"/>
</dbReference>
<evidence type="ECO:0000259" key="11">
    <source>
        <dbReference type="PROSITE" id="PS50994"/>
    </source>
</evidence>
<dbReference type="GO" id="GO:0008270">
    <property type="term" value="F:zinc ion binding"/>
    <property type="evidence" value="ECO:0007669"/>
    <property type="project" value="UniProtKB-KW"/>
</dbReference>
<evidence type="ECO:0000256" key="6">
    <source>
        <dbReference type="ARBA" id="ARBA00022801"/>
    </source>
</evidence>
<dbReference type="CDD" id="cd09274">
    <property type="entry name" value="RNase_HI_RT_Ty3"/>
    <property type="match status" value="1"/>
</dbReference>
<dbReference type="GO" id="GO:0003676">
    <property type="term" value="F:nucleic acid binding"/>
    <property type="evidence" value="ECO:0007669"/>
    <property type="project" value="InterPro"/>
</dbReference>
<feature type="compositionally biased region" description="Polar residues" evidence="9">
    <location>
        <begin position="162"/>
        <end position="175"/>
    </location>
</feature>
<keyword evidence="3" id="KW-0548">Nucleotidyltransferase</keyword>
<organism evidence="12 13">
    <name type="scientific">Punica granatum</name>
    <name type="common">Pomegranate</name>
    <dbReference type="NCBI Taxonomy" id="22663"/>
    <lineage>
        <taxon>Eukaryota</taxon>
        <taxon>Viridiplantae</taxon>
        <taxon>Streptophyta</taxon>
        <taxon>Embryophyta</taxon>
        <taxon>Tracheophyta</taxon>
        <taxon>Spermatophyta</taxon>
        <taxon>Magnoliopsida</taxon>
        <taxon>eudicotyledons</taxon>
        <taxon>Gunneridae</taxon>
        <taxon>Pentapetalae</taxon>
        <taxon>rosids</taxon>
        <taxon>malvids</taxon>
        <taxon>Myrtales</taxon>
        <taxon>Lythraceae</taxon>
        <taxon>Punica</taxon>
    </lineage>
</organism>
<dbReference type="Gene3D" id="3.10.10.10">
    <property type="entry name" value="HIV Type 1 Reverse Transcriptase, subunit A, domain 1"/>
    <property type="match status" value="1"/>
</dbReference>
<dbReference type="Gene3D" id="3.10.20.370">
    <property type="match status" value="1"/>
</dbReference>
<dbReference type="InterPro" id="IPR041373">
    <property type="entry name" value="RT_RNaseH"/>
</dbReference>
<dbReference type="InterPro" id="IPR005162">
    <property type="entry name" value="Retrotrans_gag_dom"/>
</dbReference>
<dbReference type="Proteomes" id="UP000515151">
    <property type="component" value="Chromosome 4"/>
</dbReference>
<sequence length="991" mass="115040">DRNREDYNLGSIKMKIPSFHSYSELKKVKLAAIEFSDYAIVWWDQLMINRRRNREPPIATWEEMKRVMRKRFVPSYYYRELYNKLQSLRQGNRSVEEYFKEMEVAMIRANIEEDREATMARFLAGLNREIQNAVELQHYVELEDMVHMAIKIENQFKRRGNTRASQSPSTSTWKPNQWKKDEKQSTSMLKTEQKREATSHVPQGKTDISTSRNRDIKCFKCQGRGHIASQCPNKRVMVMRDNGDIVTDTEDSDTDDMPPLEDVPEEEYLAPNALTLVARRALSLQTKGVEEVQRENIFHTRCYIKDKVCSVIIDGGSCTNVASATMVEKLRLPMVKHPRPYKLQWLNDSGEIRVNKQVLVAFRIGKYEDEVLCDVVPMQAGHLLLGRPWQFDRREYEDVFPEETPHGLPPIRGIEHQIDFVPGATIPNRPAYRSNPEETKELQRQVKELLEKGYVRESLSPCAVPVILVPKKDGTWRMCLVFLGFVVSAQGIQVDEEKVRAIQEWPSPTSVSNVRSFHELASFYRQFVKDFSSIAAPLTEVIKKNVGFRWGEEQEKAFQLIKEKLTNAPLLSLPNFSKTFEIECDASGVGIGAVLMQEGRPIAYFSEKLSGAALNYPTYDKELYALVRALETWQHYLWPKEFVIHTDHESLKHLKGQHKLNKRHARWVEFIETFPYVIWYKQGKENVVADALSRRHDDFLFRENKLCVPNCSLRELLVQESHGGGLMGHFGVAKTLAILQEHFYWPHMKRDVERICGRCITCRQAKSRVQPNGLYTPLPIPSEPWIDISMDFVLGLPRTKRGRDSIFVVVDRFSKMAHFIPCHKTDDASHVADLFFREIVRLHGMPRTIVSDRDAKFLSYFWKTLWCKLGTKLLFSTTCHPQTDGQTEVVNRTLSTLLRAIIKKNIKTWEECLPHVEFAYNRSVHSATKFSPFEVVYGFNPLTPLDLSPLPLIWLHMRKERFPAQRRSKLLPRGDGLFQVLERINDNAYKL</sequence>
<keyword evidence="8" id="KW-0862">Zinc</keyword>
<dbReference type="FunFam" id="3.30.420.10:FF:000032">
    <property type="entry name" value="Retrovirus-related Pol polyprotein from transposon 297-like Protein"/>
    <property type="match status" value="1"/>
</dbReference>
<dbReference type="Gene3D" id="2.40.70.10">
    <property type="entry name" value="Acid Proteases"/>
    <property type="match status" value="1"/>
</dbReference>
<evidence type="ECO:0000313" key="12">
    <source>
        <dbReference type="Proteomes" id="UP000515151"/>
    </source>
</evidence>
<dbReference type="Pfam" id="PF00665">
    <property type="entry name" value="rve"/>
    <property type="match status" value="1"/>
</dbReference>
<evidence type="ECO:0000256" key="8">
    <source>
        <dbReference type="PROSITE-ProRule" id="PRU00047"/>
    </source>
</evidence>
<dbReference type="InterPro" id="IPR036397">
    <property type="entry name" value="RNaseH_sf"/>
</dbReference>
<dbReference type="SUPFAM" id="SSF56672">
    <property type="entry name" value="DNA/RNA polymerases"/>
    <property type="match status" value="1"/>
</dbReference>
<keyword evidence="8" id="KW-0863">Zinc-finger</keyword>
<reference evidence="12" key="1">
    <citation type="journal article" date="2020" name="Plant Biotechnol. J.">
        <title>The pomegranate (Punica granatum L.) draft genome dissects genetic divergence between soft- and hard-seeded cultivars.</title>
        <authorList>
            <person name="Luo X."/>
            <person name="Li H."/>
            <person name="Wu Z."/>
            <person name="Yao W."/>
            <person name="Zhao P."/>
            <person name="Cao D."/>
            <person name="Yu H."/>
            <person name="Li K."/>
            <person name="Poudel K."/>
            <person name="Zhao D."/>
            <person name="Zhang F."/>
            <person name="Xia X."/>
            <person name="Chen L."/>
            <person name="Wang Q."/>
            <person name="Jing D."/>
            <person name="Cao S."/>
        </authorList>
    </citation>
    <scope>NUCLEOTIDE SEQUENCE [LARGE SCALE GENOMIC DNA]</scope>
    <source>
        <strain evidence="12">cv. Tunisia</strain>
    </source>
</reference>
<dbReference type="OrthoDB" id="1305523at2759"/>
<dbReference type="SMART" id="SM00343">
    <property type="entry name" value="ZnF_C2HC"/>
    <property type="match status" value="1"/>
</dbReference>
<keyword evidence="12" id="KW-1185">Reference proteome</keyword>
<feature type="non-terminal residue" evidence="13">
    <location>
        <position position="1"/>
    </location>
</feature>
<dbReference type="InterPro" id="IPR043128">
    <property type="entry name" value="Rev_trsase/Diguanyl_cyclase"/>
</dbReference>
<keyword evidence="5" id="KW-0255">Endonuclease</keyword>
<gene>
    <name evidence="13" type="primary">LOC116204599</name>
</gene>
<dbReference type="Pfam" id="PF03732">
    <property type="entry name" value="Retrotrans_gag"/>
    <property type="match status" value="1"/>
</dbReference>
<dbReference type="GeneID" id="116204599"/>
<dbReference type="GO" id="GO:0015074">
    <property type="term" value="P:DNA integration"/>
    <property type="evidence" value="ECO:0007669"/>
    <property type="project" value="InterPro"/>
</dbReference>
<dbReference type="Gene3D" id="1.10.340.70">
    <property type="match status" value="1"/>
</dbReference>
<dbReference type="InterPro" id="IPR012337">
    <property type="entry name" value="RNaseH-like_sf"/>
</dbReference>
<dbReference type="Gene3D" id="4.10.60.10">
    <property type="entry name" value="Zinc finger, CCHC-type"/>
    <property type="match status" value="1"/>
</dbReference>
<evidence type="ECO:0000256" key="1">
    <source>
        <dbReference type="ARBA" id="ARBA00012493"/>
    </source>
</evidence>
<dbReference type="FunFam" id="3.30.70.270:FF:000020">
    <property type="entry name" value="Transposon Tf2-6 polyprotein-like Protein"/>
    <property type="match status" value="1"/>
</dbReference>
<dbReference type="Gene3D" id="3.30.420.10">
    <property type="entry name" value="Ribonuclease H-like superfamily/Ribonuclease H"/>
    <property type="match status" value="1"/>
</dbReference>
<name>A0A6P8DLP6_PUNGR</name>
<dbReference type="Pfam" id="PF24626">
    <property type="entry name" value="SH3_Tf2-1"/>
    <property type="match status" value="1"/>
</dbReference>
<proteinExistence type="predicted"/>
<keyword evidence="8" id="KW-0479">Metal-binding</keyword>
<reference evidence="13" key="2">
    <citation type="submission" date="2025-08" db="UniProtKB">
        <authorList>
            <consortium name="RefSeq"/>
        </authorList>
    </citation>
    <scope>IDENTIFICATION</scope>
    <source>
        <tissue evidence="13">Leaf</tissue>
    </source>
</reference>
<dbReference type="AlphaFoldDB" id="A0A6P8DLP6"/>
<dbReference type="InterPro" id="IPR036875">
    <property type="entry name" value="Znf_CCHC_sf"/>
</dbReference>
<dbReference type="PANTHER" id="PTHR35046:SF9">
    <property type="entry name" value="RNA-DIRECTED DNA POLYMERASE"/>
    <property type="match status" value="1"/>
</dbReference>
<dbReference type="InterPro" id="IPR001878">
    <property type="entry name" value="Znf_CCHC"/>
</dbReference>
<evidence type="ECO:0000256" key="4">
    <source>
        <dbReference type="ARBA" id="ARBA00022722"/>
    </source>
</evidence>
<feature type="region of interest" description="Disordered" evidence="9">
    <location>
        <begin position="157"/>
        <end position="209"/>
    </location>
</feature>
<dbReference type="PANTHER" id="PTHR35046">
    <property type="entry name" value="ZINC KNUCKLE (CCHC-TYPE) FAMILY PROTEIN"/>
    <property type="match status" value="1"/>
</dbReference>
<dbReference type="GO" id="GO:0004519">
    <property type="term" value="F:endonuclease activity"/>
    <property type="evidence" value="ECO:0007669"/>
    <property type="project" value="UniProtKB-KW"/>
</dbReference>
<dbReference type="Pfam" id="PF17921">
    <property type="entry name" value="Integrase_H2C2"/>
    <property type="match status" value="1"/>
</dbReference>
<dbReference type="SUPFAM" id="SSF53098">
    <property type="entry name" value="Ribonuclease H-like"/>
    <property type="match status" value="1"/>
</dbReference>
<dbReference type="PROSITE" id="PS50994">
    <property type="entry name" value="INTEGRASE"/>
    <property type="match status" value="1"/>
</dbReference>
<dbReference type="RefSeq" id="XP_031392623.1">
    <property type="nucleotide sequence ID" value="XM_031536763.1"/>
</dbReference>
<accession>A0A6P8DLP6</accession>
<protein>
    <recommendedName>
        <fullName evidence="1">RNA-directed DNA polymerase</fullName>
        <ecNumber evidence="1">2.7.7.49</ecNumber>
    </recommendedName>
</protein>